<keyword evidence="2" id="KW-0472">Membrane</keyword>
<evidence type="ECO:0000256" key="2">
    <source>
        <dbReference type="SAM" id="Phobius"/>
    </source>
</evidence>
<keyword evidence="2" id="KW-0812">Transmembrane</keyword>
<dbReference type="EMBL" id="JANQDX010000005">
    <property type="protein sequence ID" value="KAL0923824.1"/>
    <property type="molecule type" value="Genomic_DNA"/>
</dbReference>
<reference evidence="3 4" key="1">
    <citation type="journal article" date="2024" name="Plant Biotechnol. J.">
        <title>Dendrobium thyrsiflorum genome and its molecular insights into genes involved in important horticultural traits.</title>
        <authorList>
            <person name="Chen B."/>
            <person name="Wang J.Y."/>
            <person name="Zheng P.J."/>
            <person name="Li K.L."/>
            <person name="Liang Y.M."/>
            <person name="Chen X.F."/>
            <person name="Zhang C."/>
            <person name="Zhao X."/>
            <person name="He X."/>
            <person name="Zhang G.Q."/>
            <person name="Liu Z.J."/>
            <person name="Xu Q."/>
        </authorList>
    </citation>
    <scope>NUCLEOTIDE SEQUENCE [LARGE SCALE GENOMIC DNA]</scope>
    <source>
        <strain evidence="3">GZMU011</strain>
    </source>
</reference>
<accession>A0ABD0VFC2</accession>
<proteinExistence type="predicted"/>
<dbReference type="Proteomes" id="UP001552299">
    <property type="component" value="Unassembled WGS sequence"/>
</dbReference>
<protein>
    <submittedName>
        <fullName evidence="3">Uncharacterized protein</fullName>
    </submittedName>
</protein>
<evidence type="ECO:0000313" key="3">
    <source>
        <dbReference type="EMBL" id="KAL0923824.1"/>
    </source>
</evidence>
<sequence>MPQRGYVLIFFFWALLAIITPTLVLWSASEKANLAPKEEGSKVVVARRMISSTDKGFSKTNTTEDEEGMGGPTPSPMPVRGNETLS</sequence>
<keyword evidence="2" id="KW-1133">Transmembrane helix</keyword>
<comment type="caution">
    <text evidence="3">The sequence shown here is derived from an EMBL/GenBank/DDBJ whole genome shotgun (WGS) entry which is preliminary data.</text>
</comment>
<feature type="region of interest" description="Disordered" evidence="1">
    <location>
        <begin position="54"/>
        <end position="86"/>
    </location>
</feature>
<feature type="transmembrane region" description="Helical" evidence="2">
    <location>
        <begin position="6"/>
        <end position="28"/>
    </location>
</feature>
<evidence type="ECO:0000313" key="4">
    <source>
        <dbReference type="Proteomes" id="UP001552299"/>
    </source>
</evidence>
<keyword evidence="4" id="KW-1185">Reference proteome</keyword>
<dbReference type="PANTHER" id="PTHR38396:SF1">
    <property type="entry name" value="TRANSMEMBRANE PROTEIN"/>
    <property type="match status" value="1"/>
</dbReference>
<name>A0ABD0VFC2_DENTH</name>
<dbReference type="AlphaFoldDB" id="A0ABD0VFC2"/>
<dbReference type="PANTHER" id="PTHR38396">
    <property type="entry name" value="TRANSMEMBRANE PROTEIN"/>
    <property type="match status" value="1"/>
</dbReference>
<gene>
    <name evidence="3" type="ORF">M5K25_004603</name>
</gene>
<organism evidence="3 4">
    <name type="scientific">Dendrobium thyrsiflorum</name>
    <name type="common">Pinecone-like raceme dendrobium</name>
    <name type="synonym">Orchid</name>
    <dbReference type="NCBI Taxonomy" id="117978"/>
    <lineage>
        <taxon>Eukaryota</taxon>
        <taxon>Viridiplantae</taxon>
        <taxon>Streptophyta</taxon>
        <taxon>Embryophyta</taxon>
        <taxon>Tracheophyta</taxon>
        <taxon>Spermatophyta</taxon>
        <taxon>Magnoliopsida</taxon>
        <taxon>Liliopsida</taxon>
        <taxon>Asparagales</taxon>
        <taxon>Orchidaceae</taxon>
        <taxon>Epidendroideae</taxon>
        <taxon>Malaxideae</taxon>
        <taxon>Dendrobiinae</taxon>
        <taxon>Dendrobium</taxon>
    </lineage>
</organism>
<evidence type="ECO:0000256" key="1">
    <source>
        <dbReference type="SAM" id="MobiDB-lite"/>
    </source>
</evidence>